<evidence type="ECO:0000313" key="4">
    <source>
        <dbReference type="Proteomes" id="UP000587270"/>
    </source>
</evidence>
<feature type="domain" description="GmrSD restriction endonucleases C-terminal" evidence="2">
    <location>
        <begin position="413"/>
        <end position="551"/>
    </location>
</feature>
<proteinExistence type="predicted"/>
<name>A0AAW9ZKS0_LIMRT</name>
<sequence length="693" mass="81632">MQGNKETIAHFLNNSNEQIIVPVYQRNYSWKQSNCGQLYDDLMQNIESNKESTQALTHFFGSVVEEEWPNGHNGQIMIIDGQQRITSISILLIAICNMIDDGKLKSNTPGLVNHIKENYLIDWYTKDKKLYPSEEDRKAYFALFDSSEDFIEDSQITKNYRYFCSRLANYPYNDAQEICAAIDRLEFIDIHLQAGIDNPQRIFESLNSTGLDLTEADKVCNFVLMDLDPETQKKLFNTYWRKIERKTEGKLSEFLRNYLTLKLHRSPKRNDIYEEFKRYKRSNHIEIEDLLQDITKYANYYYELNHVQTSSDAANKVLKRVNILQMDLLKPYLLALLAYYSDAKINSDDFAAALCTIESFIFRRSMTEAPTNSLNKFFATLHNDVLRRVNDQYGYLTVLNYVITHRNDSSYFPHDQEFKDSLDTRNVYHMNSKNKEYLFDSLENQHSEEHVNVVENMKNKTYSIEHIMPQTLSDDWKKDLGPDYQNIHEYWVHKIANLTLTAYNSKYSNRTFINKKTIENGFNNSGFRMNDFVRQCEQWTETELKERNELLKQEFLRLWPFPQSDYQLQSVTTTQHTLDDGFDFTGYKVLSFTFQGTNYKVKTWKSLFLEVVRLCYEINPSIIYDLVNATKTNKGLYSNFSDHQGLYFDHIADGVYLLTNNNTWNKLNIIKKLLTLYDIDSSELTIECSKNTK</sequence>
<accession>A0AAW9ZKS0</accession>
<gene>
    <name evidence="3" type="ORF">HF865_08930</name>
</gene>
<reference evidence="3 4" key="1">
    <citation type="submission" date="2020-04" db="EMBL/GenBank/DDBJ databases">
        <authorList>
            <person name="Hitch T.C.A."/>
            <person name="Wylensek D."/>
            <person name="Clavel T."/>
        </authorList>
    </citation>
    <scope>NUCLEOTIDE SEQUENCE [LARGE SCALE GENOMIC DNA]</scope>
    <source>
        <strain evidence="3 4">WCA-386-APC-4I</strain>
    </source>
</reference>
<protein>
    <submittedName>
        <fullName evidence="3">DUF262 domain-containing protein</fullName>
    </submittedName>
</protein>
<evidence type="ECO:0000259" key="2">
    <source>
        <dbReference type="Pfam" id="PF07510"/>
    </source>
</evidence>
<dbReference type="RefSeq" id="WP_170090830.1">
    <property type="nucleotide sequence ID" value="NZ_JABAFN010000042.1"/>
</dbReference>
<comment type="caution">
    <text evidence="3">The sequence shown here is derived from an EMBL/GenBank/DDBJ whole genome shotgun (WGS) entry which is preliminary data.</text>
</comment>
<dbReference type="EMBL" id="JABAFN010000042">
    <property type="protein sequence ID" value="NME22808.1"/>
    <property type="molecule type" value="Genomic_DNA"/>
</dbReference>
<dbReference type="PANTHER" id="PTHR35149:SF2">
    <property type="entry name" value="DUF262 DOMAIN-CONTAINING PROTEIN"/>
    <property type="match status" value="1"/>
</dbReference>
<dbReference type="Proteomes" id="UP000587270">
    <property type="component" value="Unassembled WGS sequence"/>
</dbReference>
<feature type="domain" description="GmrSD restriction endonucleases N-terminal" evidence="1">
    <location>
        <begin position="8"/>
        <end position="223"/>
    </location>
</feature>
<dbReference type="Pfam" id="PF03235">
    <property type="entry name" value="GmrSD_N"/>
    <property type="match status" value="1"/>
</dbReference>
<dbReference type="PANTHER" id="PTHR35149">
    <property type="entry name" value="SLL5132 PROTEIN"/>
    <property type="match status" value="1"/>
</dbReference>
<evidence type="ECO:0000259" key="1">
    <source>
        <dbReference type="Pfam" id="PF03235"/>
    </source>
</evidence>
<evidence type="ECO:0000313" key="3">
    <source>
        <dbReference type="EMBL" id="NME22808.1"/>
    </source>
</evidence>
<dbReference type="Pfam" id="PF07510">
    <property type="entry name" value="GmrSD_C"/>
    <property type="match status" value="1"/>
</dbReference>
<dbReference type="AlphaFoldDB" id="A0AAW9ZKS0"/>
<organism evidence="3 4">
    <name type="scientific">Limosilactobacillus reuteri</name>
    <name type="common">Lactobacillus reuteri</name>
    <dbReference type="NCBI Taxonomy" id="1598"/>
    <lineage>
        <taxon>Bacteria</taxon>
        <taxon>Bacillati</taxon>
        <taxon>Bacillota</taxon>
        <taxon>Bacilli</taxon>
        <taxon>Lactobacillales</taxon>
        <taxon>Lactobacillaceae</taxon>
        <taxon>Limosilactobacillus</taxon>
    </lineage>
</organism>
<dbReference type="InterPro" id="IPR011089">
    <property type="entry name" value="GmrSD_C"/>
</dbReference>
<dbReference type="InterPro" id="IPR004919">
    <property type="entry name" value="GmrSD_N"/>
</dbReference>